<dbReference type="EMBL" id="FMWP01000127">
    <property type="protein sequence ID" value="SDA02729.1"/>
    <property type="molecule type" value="Genomic_DNA"/>
</dbReference>
<dbReference type="Pfam" id="PF14382">
    <property type="entry name" value="ECR1_N"/>
    <property type="match status" value="1"/>
</dbReference>
<protein>
    <submittedName>
        <fullName evidence="5">BZ3500_MvSof-1268-A1-R1_Chr7-1g09069 protein</fullName>
    </submittedName>
</protein>
<evidence type="ECO:0000259" key="4">
    <source>
        <dbReference type="PROSITE" id="PS50126"/>
    </source>
</evidence>
<dbReference type="InterPro" id="IPR025721">
    <property type="entry name" value="Exosome_cplx_N_dom"/>
</dbReference>
<accession>A0A2X0LAQ1</accession>
<keyword evidence="2" id="KW-0963">Cytoplasm</keyword>
<organism evidence="5 6">
    <name type="scientific">Microbotryum saponariae</name>
    <dbReference type="NCBI Taxonomy" id="289078"/>
    <lineage>
        <taxon>Eukaryota</taxon>
        <taxon>Fungi</taxon>
        <taxon>Dikarya</taxon>
        <taxon>Basidiomycota</taxon>
        <taxon>Pucciniomycotina</taxon>
        <taxon>Microbotryomycetes</taxon>
        <taxon>Microbotryales</taxon>
        <taxon>Microbotryaceae</taxon>
        <taxon>Microbotryum</taxon>
    </lineage>
</organism>
<dbReference type="Gene3D" id="2.40.50.140">
    <property type="entry name" value="Nucleic acid-binding proteins"/>
    <property type="match status" value="1"/>
</dbReference>
<dbReference type="PANTHER" id="PTHR12686:SF8">
    <property type="entry name" value="EXOSOME COMPLEX COMPONENT CSL4"/>
    <property type="match status" value="1"/>
</dbReference>
<dbReference type="GO" id="GO:0006396">
    <property type="term" value="P:RNA processing"/>
    <property type="evidence" value="ECO:0007669"/>
    <property type="project" value="InterPro"/>
</dbReference>
<dbReference type="GO" id="GO:0005737">
    <property type="term" value="C:cytoplasm"/>
    <property type="evidence" value="ECO:0007669"/>
    <property type="project" value="TreeGrafter"/>
</dbReference>
<evidence type="ECO:0000256" key="3">
    <source>
        <dbReference type="ARBA" id="ARBA00022835"/>
    </source>
</evidence>
<proteinExistence type="predicted"/>
<dbReference type="Gene3D" id="2.40.50.100">
    <property type="match status" value="1"/>
</dbReference>
<name>A0A2X0LAQ1_9BASI</name>
<dbReference type="InterPro" id="IPR012340">
    <property type="entry name" value="NA-bd_OB-fold"/>
</dbReference>
<keyword evidence="3" id="KW-0271">Exosome</keyword>
<dbReference type="SUPFAM" id="SSF110324">
    <property type="entry name" value="Ribosomal L27 protein-like"/>
    <property type="match status" value="1"/>
</dbReference>
<dbReference type="PANTHER" id="PTHR12686">
    <property type="entry name" value="3'-5' EXORIBONUCLEASE CSL4-RELATED"/>
    <property type="match status" value="1"/>
</dbReference>
<dbReference type="AlphaFoldDB" id="A0A2X0LAQ1"/>
<dbReference type="PROSITE" id="PS50126">
    <property type="entry name" value="S1"/>
    <property type="match status" value="1"/>
</dbReference>
<dbReference type="STRING" id="289078.A0A2X0LAQ1"/>
<comment type="subcellular location">
    <subcellularLocation>
        <location evidence="1">Nucleus</location>
        <location evidence="1">Nucleolus</location>
    </subcellularLocation>
</comment>
<reference evidence="6" key="1">
    <citation type="submission" date="2016-10" db="EMBL/GenBank/DDBJ databases">
        <authorList>
            <person name="Jeantristanb JTB J.-T."/>
            <person name="Ricardo R."/>
        </authorList>
    </citation>
    <scope>NUCLEOTIDE SEQUENCE [LARGE SCALE GENOMIC DNA]</scope>
</reference>
<dbReference type="GO" id="GO:0003723">
    <property type="term" value="F:RNA binding"/>
    <property type="evidence" value="ECO:0007669"/>
    <property type="project" value="InterPro"/>
</dbReference>
<sequence length="193" mass="20177">MSTSTALPPRTIVIPGQPLTPSGAVTATYQAGPGTYTRGGQIYAGLKGELVKAAGIISVLGKDDAQAIPEPNSIVIGTVTRITRLSATLSLLTVNGKPCRPDFVGIIRAPDVRQTAKDSVKIWSCFRPGDVVRAKVISLGDSRSYFLSTAANSLGVLFAVSHETGKTLVAVGWDEMEDPSTGVREGRKVAGPE</sequence>
<dbReference type="InterPro" id="IPR039771">
    <property type="entry name" value="Csl4"/>
</dbReference>
<dbReference type="InterPro" id="IPR019495">
    <property type="entry name" value="EXOSC1_C"/>
</dbReference>
<evidence type="ECO:0000256" key="2">
    <source>
        <dbReference type="ARBA" id="ARBA00022490"/>
    </source>
</evidence>
<evidence type="ECO:0000313" key="5">
    <source>
        <dbReference type="EMBL" id="SDA02729.1"/>
    </source>
</evidence>
<dbReference type="OrthoDB" id="440760at2759"/>
<dbReference type="InterPro" id="IPR003029">
    <property type="entry name" value="S1_domain"/>
</dbReference>
<feature type="domain" description="S1 motif" evidence="4">
    <location>
        <begin position="72"/>
        <end position="150"/>
    </location>
</feature>
<dbReference type="SUPFAM" id="SSF50249">
    <property type="entry name" value="Nucleic acid-binding proteins"/>
    <property type="match status" value="1"/>
</dbReference>
<evidence type="ECO:0000313" key="6">
    <source>
        <dbReference type="Proteomes" id="UP000249723"/>
    </source>
</evidence>
<keyword evidence="6" id="KW-1185">Reference proteome</keyword>
<dbReference type="GO" id="GO:0000176">
    <property type="term" value="C:nuclear exosome (RNase complex)"/>
    <property type="evidence" value="ECO:0007669"/>
    <property type="project" value="TreeGrafter"/>
</dbReference>
<dbReference type="GO" id="GO:0005730">
    <property type="term" value="C:nucleolus"/>
    <property type="evidence" value="ECO:0007669"/>
    <property type="project" value="UniProtKB-SubCell"/>
</dbReference>
<dbReference type="Proteomes" id="UP000249723">
    <property type="component" value="Unassembled WGS sequence"/>
</dbReference>
<dbReference type="Pfam" id="PF10447">
    <property type="entry name" value="EXOSC1"/>
    <property type="match status" value="1"/>
</dbReference>
<evidence type="ECO:0000256" key="1">
    <source>
        <dbReference type="ARBA" id="ARBA00004604"/>
    </source>
</evidence>
<gene>
    <name evidence="5" type="ORF">BZ3500_MVSOF-1268-A1-R1_CHR7-1G09069</name>
</gene>